<feature type="compositionally biased region" description="Acidic residues" evidence="1">
    <location>
        <begin position="66"/>
        <end position="77"/>
    </location>
</feature>
<keyword evidence="3" id="KW-1185">Reference proteome</keyword>
<evidence type="ECO:0000313" key="3">
    <source>
        <dbReference type="Proteomes" id="UP000029120"/>
    </source>
</evidence>
<evidence type="ECO:0000256" key="1">
    <source>
        <dbReference type="SAM" id="MobiDB-lite"/>
    </source>
</evidence>
<feature type="compositionally biased region" description="Polar residues" evidence="1">
    <location>
        <begin position="333"/>
        <end position="342"/>
    </location>
</feature>
<accession>A0A087FZ39</accession>
<organism evidence="2 3">
    <name type="scientific">Arabis alpina</name>
    <name type="common">Alpine rock-cress</name>
    <dbReference type="NCBI Taxonomy" id="50452"/>
    <lineage>
        <taxon>Eukaryota</taxon>
        <taxon>Viridiplantae</taxon>
        <taxon>Streptophyta</taxon>
        <taxon>Embryophyta</taxon>
        <taxon>Tracheophyta</taxon>
        <taxon>Spermatophyta</taxon>
        <taxon>Magnoliopsida</taxon>
        <taxon>eudicotyledons</taxon>
        <taxon>Gunneridae</taxon>
        <taxon>Pentapetalae</taxon>
        <taxon>rosids</taxon>
        <taxon>malvids</taxon>
        <taxon>Brassicales</taxon>
        <taxon>Brassicaceae</taxon>
        <taxon>Arabideae</taxon>
        <taxon>Arabis</taxon>
    </lineage>
</organism>
<feature type="compositionally biased region" description="Basic and acidic residues" evidence="1">
    <location>
        <begin position="38"/>
        <end position="49"/>
    </location>
</feature>
<dbReference type="EMBL" id="KL984358">
    <property type="protein sequence ID" value="KFK22891.1"/>
    <property type="molecule type" value="Genomic_DNA"/>
</dbReference>
<feature type="compositionally biased region" description="Basic and acidic residues" evidence="1">
    <location>
        <begin position="78"/>
        <end position="95"/>
    </location>
</feature>
<feature type="region of interest" description="Disordered" evidence="1">
    <location>
        <begin position="1"/>
        <end position="109"/>
    </location>
</feature>
<dbReference type="Gramene" id="KFK22891">
    <property type="protein sequence ID" value="KFK22891"/>
    <property type="gene ID" value="AALP_AAs71746U000100"/>
</dbReference>
<feature type="region of interest" description="Disordered" evidence="1">
    <location>
        <begin position="333"/>
        <end position="357"/>
    </location>
</feature>
<dbReference type="Proteomes" id="UP000029120">
    <property type="component" value="Unassembled WGS sequence"/>
</dbReference>
<evidence type="ECO:0000313" key="2">
    <source>
        <dbReference type="EMBL" id="KFK22891.1"/>
    </source>
</evidence>
<feature type="compositionally biased region" description="Basic and acidic residues" evidence="1">
    <location>
        <begin position="661"/>
        <end position="672"/>
    </location>
</feature>
<proteinExistence type="predicted"/>
<sequence>MRKASTADHTPQSVVWADPPVELIAISSHDDDSSDEGSTDHPARANPFDREDEAGSGEGSDHPDSEPEEEEEDGEGEDEHKVEYEHLHSPIRVDPENPLGPGLGQSELVPIDNIPTLSTADTIRDMIRGRNLLIAEEDILVPTTYDRPWTPPDGFLSYARGNSEYHYRPNLTAEIGRSVNCLDFEEMVQFKRKGPYWTCTRPPPESIDNLLLVLKKRGEQNWLELLEQRAQRCSQRVNTCNFSFGSSNVSAREIANSGGLSRLNLPLALLCPYTFRIPKDRKPRSKKAKTQVEKMVKPERKVVKYTGEQVQRTHGPGSASKYDKKAGKRAIETSSLKPSSAITPAKRQRGGTFGKGVGKGHVNMRSKLIELASSGYLRQYDPTLDFVDKPVYTLYAEELIRAVSHVNFMATRLEKTELRIIKLTSEVEALKGKLDRQVEISKEMTEEADSARGREKVAGNKLGMLRDQLERERNEKDAQILLLKGENEKLKAVGMDVVQRTIQTMIGKALSEMRIRYEGRLDYLYQCSVDAEEVNRLNFLINQVNYSLELYAGLRVDRIAVPEEKIEKLLADLKGMNEEFDGLVVEVAKPEDYLVTLVANQTLLDLSYFQLDFGEGSRTRSNREDVPAGEDVEVPPDGEGAQGEGRQSGEVDAVDASTNEELDRLFHSSKND</sequence>
<dbReference type="AlphaFoldDB" id="A0A087FZ39"/>
<name>A0A087FZ39_ARAAL</name>
<reference evidence="3" key="1">
    <citation type="journal article" date="2015" name="Nat. Plants">
        <title>Genome expansion of Arabis alpina linked with retrotransposition and reduced symmetric DNA methylation.</title>
        <authorList>
            <person name="Willing E.M."/>
            <person name="Rawat V."/>
            <person name="Mandakova T."/>
            <person name="Maumus F."/>
            <person name="James G.V."/>
            <person name="Nordstroem K.J."/>
            <person name="Becker C."/>
            <person name="Warthmann N."/>
            <person name="Chica C."/>
            <person name="Szarzynska B."/>
            <person name="Zytnicki M."/>
            <person name="Albani M.C."/>
            <person name="Kiefer C."/>
            <person name="Bergonzi S."/>
            <person name="Castaings L."/>
            <person name="Mateos J.L."/>
            <person name="Berns M.C."/>
            <person name="Bujdoso N."/>
            <person name="Piofczyk T."/>
            <person name="de Lorenzo L."/>
            <person name="Barrero-Sicilia C."/>
            <person name="Mateos I."/>
            <person name="Piednoel M."/>
            <person name="Hagmann J."/>
            <person name="Chen-Min-Tao R."/>
            <person name="Iglesias-Fernandez R."/>
            <person name="Schuster S.C."/>
            <person name="Alonso-Blanco C."/>
            <person name="Roudier F."/>
            <person name="Carbonero P."/>
            <person name="Paz-Ares J."/>
            <person name="Davis S.J."/>
            <person name="Pecinka A."/>
            <person name="Quesneville H."/>
            <person name="Colot V."/>
            <person name="Lysak M.A."/>
            <person name="Weigel D."/>
            <person name="Coupland G."/>
            <person name="Schneeberger K."/>
        </authorList>
    </citation>
    <scope>NUCLEOTIDE SEQUENCE [LARGE SCALE GENOMIC DNA]</scope>
    <source>
        <strain evidence="3">cv. Pajares</strain>
    </source>
</reference>
<feature type="compositionally biased region" description="Acidic residues" evidence="1">
    <location>
        <begin position="627"/>
        <end position="636"/>
    </location>
</feature>
<evidence type="ECO:0008006" key="4">
    <source>
        <dbReference type="Google" id="ProtNLM"/>
    </source>
</evidence>
<feature type="compositionally biased region" description="Basic and acidic residues" evidence="1">
    <location>
        <begin position="617"/>
        <end position="626"/>
    </location>
</feature>
<feature type="region of interest" description="Disordered" evidence="1">
    <location>
        <begin position="617"/>
        <end position="672"/>
    </location>
</feature>
<gene>
    <name evidence="2" type="ORF">AALP_AAs71746U000100</name>
</gene>
<protein>
    <recommendedName>
        <fullName evidence="4">DUF1204 domain-containing protein</fullName>
    </recommendedName>
</protein>